<evidence type="ECO:0000313" key="1">
    <source>
        <dbReference type="EMBL" id="KIG17524.1"/>
    </source>
</evidence>
<proteinExistence type="predicted"/>
<dbReference type="EMBL" id="JMCC02000023">
    <property type="protein sequence ID" value="KIG17524.1"/>
    <property type="molecule type" value="Genomic_DNA"/>
</dbReference>
<reference evidence="1 2" key="1">
    <citation type="submission" date="2014-12" db="EMBL/GenBank/DDBJ databases">
        <title>Genome assembly of Enhygromyxa salina DSM 15201.</title>
        <authorList>
            <person name="Sharma G."/>
            <person name="Subramanian S."/>
        </authorList>
    </citation>
    <scope>NUCLEOTIDE SEQUENCE [LARGE SCALE GENOMIC DNA]</scope>
    <source>
        <strain evidence="1 2">DSM 15201</strain>
    </source>
</reference>
<organism evidence="1 2">
    <name type="scientific">Enhygromyxa salina</name>
    <dbReference type="NCBI Taxonomy" id="215803"/>
    <lineage>
        <taxon>Bacteria</taxon>
        <taxon>Pseudomonadati</taxon>
        <taxon>Myxococcota</taxon>
        <taxon>Polyangia</taxon>
        <taxon>Nannocystales</taxon>
        <taxon>Nannocystaceae</taxon>
        <taxon>Enhygromyxa</taxon>
    </lineage>
</organism>
<dbReference type="Proteomes" id="UP000031599">
    <property type="component" value="Unassembled WGS sequence"/>
</dbReference>
<sequence>MFDDVIAGIVADVPDAWLQGPDAFGDPANQGAAYVAHLTRRVTERGAFVQEAVRARG</sequence>
<protein>
    <submittedName>
        <fullName evidence="1">Uncharacterized protein</fullName>
    </submittedName>
</protein>
<name>A0A0C1ZJ27_9BACT</name>
<comment type="caution">
    <text evidence="1">The sequence shown here is derived from an EMBL/GenBank/DDBJ whole genome shotgun (WGS) entry which is preliminary data.</text>
</comment>
<evidence type="ECO:0000313" key="2">
    <source>
        <dbReference type="Proteomes" id="UP000031599"/>
    </source>
</evidence>
<dbReference type="RefSeq" id="WP_153258283.1">
    <property type="nucleotide sequence ID" value="NZ_JMCC02000023.1"/>
</dbReference>
<accession>A0A0C1ZJ27</accession>
<dbReference type="AlphaFoldDB" id="A0A0C1ZJ27"/>
<gene>
    <name evidence="1" type="ORF">DB30_03225</name>
</gene>